<sequence length="224" mass="25746">MAIHGSQWQVMAVHGSQWQVMAVHSSCDLAAIGVHDRSIIPDQSFSAPTYWTSKGFLSDSFKAKNARLNGDLFWAPASKSSPGYLQVDLLSLYKICAVATQGSTLPNLDVRTTRYKLSLSTTSYSWQIYEESGAEKKTLHVRADHRLCQQRHGSRPVGRPKLRFKDILKKDLKIGCVLEVWNYHVHNRKEWRAITNNICTSYDKRRYETYLKQREARRKRAENS</sequence>
<dbReference type="AlphaFoldDB" id="A7SY02"/>
<organism evidence="2 3">
    <name type="scientific">Nematostella vectensis</name>
    <name type="common">Starlet sea anemone</name>
    <dbReference type="NCBI Taxonomy" id="45351"/>
    <lineage>
        <taxon>Eukaryota</taxon>
        <taxon>Metazoa</taxon>
        <taxon>Cnidaria</taxon>
        <taxon>Anthozoa</taxon>
        <taxon>Hexacorallia</taxon>
        <taxon>Actiniaria</taxon>
        <taxon>Edwardsiidae</taxon>
        <taxon>Nematostella</taxon>
    </lineage>
</organism>
<reference evidence="2 3" key="1">
    <citation type="journal article" date="2007" name="Science">
        <title>Sea anemone genome reveals ancestral eumetazoan gene repertoire and genomic organization.</title>
        <authorList>
            <person name="Putnam N.H."/>
            <person name="Srivastava M."/>
            <person name="Hellsten U."/>
            <person name="Dirks B."/>
            <person name="Chapman J."/>
            <person name="Salamov A."/>
            <person name="Terry A."/>
            <person name="Shapiro H."/>
            <person name="Lindquist E."/>
            <person name="Kapitonov V.V."/>
            <person name="Jurka J."/>
            <person name="Genikhovich G."/>
            <person name="Grigoriev I.V."/>
            <person name="Lucas S.M."/>
            <person name="Steele R.E."/>
            <person name="Finnerty J.R."/>
            <person name="Technau U."/>
            <person name="Martindale M.Q."/>
            <person name="Rokhsar D.S."/>
        </authorList>
    </citation>
    <scope>NUCLEOTIDE SEQUENCE [LARGE SCALE GENOMIC DNA]</scope>
    <source>
        <strain evidence="3">CH2 X CH6</strain>
    </source>
</reference>
<gene>
    <name evidence="2" type="ORF">NEMVEDRAFT_v1g219289</name>
</gene>
<dbReference type="PhylomeDB" id="A7SY02"/>
<evidence type="ECO:0000313" key="3">
    <source>
        <dbReference type="Proteomes" id="UP000001593"/>
    </source>
</evidence>
<accession>A7SY02</accession>
<evidence type="ECO:0000259" key="1">
    <source>
        <dbReference type="PROSITE" id="PS50022"/>
    </source>
</evidence>
<dbReference type="PROSITE" id="PS50022">
    <property type="entry name" value="FA58C_3"/>
    <property type="match status" value="1"/>
</dbReference>
<dbReference type="EMBL" id="DS469902">
    <property type="protein sequence ID" value="EDO31409.1"/>
    <property type="molecule type" value="Genomic_DNA"/>
</dbReference>
<keyword evidence="3" id="KW-1185">Reference proteome</keyword>
<dbReference type="SUPFAM" id="SSF49785">
    <property type="entry name" value="Galactose-binding domain-like"/>
    <property type="match status" value="1"/>
</dbReference>
<protein>
    <recommendedName>
        <fullName evidence="1">F5/8 type C domain-containing protein</fullName>
    </recommendedName>
</protein>
<proteinExistence type="predicted"/>
<dbReference type="HOGENOM" id="CLU_1236349_0_0_1"/>
<dbReference type="Proteomes" id="UP000001593">
    <property type="component" value="Unassembled WGS sequence"/>
</dbReference>
<dbReference type="PANTHER" id="PTHR24543">
    <property type="entry name" value="MULTICOPPER OXIDASE-RELATED"/>
    <property type="match status" value="1"/>
</dbReference>
<dbReference type="PANTHER" id="PTHR24543:SF291">
    <property type="entry name" value="SMOKE ALARM, ISOFORM D"/>
    <property type="match status" value="1"/>
</dbReference>
<dbReference type="Gene3D" id="2.60.120.260">
    <property type="entry name" value="Galactose-binding domain-like"/>
    <property type="match status" value="1"/>
</dbReference>
<dbReference type="InterPro" id="IPR008979">
    <property type="entry name" value="Galactose-bd-like_sf"/>
</dbReference>
<dbReference type="Pfam" id="PF00754">
    <property type="entry name" value="F5_F8_type_C"/>
    <property type="match status" value="1"/>
</dbReference>
<dbReference type="InParanoid" id="A7SY02"/>
<dbReference type="InterPro" id="IPR000421">
    <property type="entry name" value="FA58C"/>
</dbReference>
<name>A7SY02_NEMVE</name>
<feature type="domain" description="F5/8 type C" evidence="1">
    <location>
        <begin position="27"/>
        <end position="132"/>
    </location>
</feature>
<evidence type="ECO:0000313" key="2">
    <source>
        <dbReference type="EMBL" id="EDO31409.1"/>
    </source>
</evidence>